<dbReference type="Proteomes" id="UP001610432">
    <property type="component" value="Unassembled WGS sequence"/>
</dbReference>
<dbReference type="RefSeq" id="XP_070881803.1">
    <property type="nucleotide sequence ID" value="XM_071031640.1"/>
</dbReference>
<dbReference type="Gene3D" id="3.40.50.720">
    <property type="entry name" value="NAD(P)-binding Rossmann-like Domain"/>
    <property type="match status" value="1"/>
</dbReference>
<dbReference type="Pfam" id="PF05368">
    <property type="entry name" value="NmrA"/>
    <property type="match status" value="1"/>
</dbReference>
<dbReference type="PANTHER" id="PTHR47706:SF6">
    <property type="entry name" value="NMRA-LIKE FAMILY PROTEIN (AFU_ORTHOLOGUE AFUA_6G00280)"/>
    <property type="match status" value="1"/>
</dbReference>
<keyword evidence="1" id="KW-0521">NADP</keyword>
<evidence type="ECO:0000256" key="1">
    <source>
        <dbReference type="ARBA" id="ARBA00022857"/>
    </source>
</evidence>
<dbReference type="EMBL" id="JBFXLQ010000061">
    <property type="protein sequence ID" value="KAL2862824.1"/>
    <property type="molecule type" value="Genomic_DNA"/>
</dbReference>
<dbReference type="GeneID" id="98146712"/>
<dbReference type="InterPro" id="IPR051609">
    <property type="entry name" value="NmrA/Isoflavone_reductase-like"/>
</dbReference>
<dbReference type="PANTHER" id="PTHR47706">
    <property type="entry name" value="NMRA-LIKE FAMILY PROTEIN"/>
    <property type="match status" value="1"/>
</dbReference>
<evidence type="ECO:0000259" key="3">
    <source>
        <dbReference type="Pfam" id="PF05368"/>
    </source>
</evidence>
<organism evidence="4 5">
    <name type="scientific">Aspergillus lucknowensis</name>
    <dbReference type="NCBI Taxonomy" id="176173"/>
    <lineage>
        <taxon>Eukaryota</taxon>
        <taxon>Fungi</taxon>
        <taxon>Dikarya</taxon>
        <taxon>Ascomycota</taxon>
        <taxon>Pezizomycotina</taxon>
        <taxon>Eurotiomycetes</taxon>
        <taxon>Eurotiomycetidae</taxon>
        <taxon>Eurotiales</taxon>
        <taxon>Aspergillaceae</taxon>
        <taxon>Aspergillus</taxon>
        <taxon>Aspergillus subgen. Nidulantes</taxon>
    </lineage>
</organism>
<dbReference type="Gene3D" id="3.90.25.10">
    <property type="entry name" value="UDP-galactose 4-epimerase, domain 1"/>
    <property type="match status" value="1"/>
</dbReference>
<dbReference type="InterPro" id="IPR008030">
    <property type="entry name" value="NmrA-like"/>
</dbReference>
<evidence type="ECO:0000313" key="5">
    <source>
        <dbReference type="Proteomes" id="UP001610432"/>
    </source>
</evidence>
<accession>A0ABR4LE65</accession>
<protein>
    <recommendedName>
        <fullName evidence="3">NmrA-like domain-containing protein</fullName>
    </recommendedName>
</protein>
<keyword evidence="2" id="KW-0560">Oxidoreductase</keyword>
<keyword evidence="5" id="KW-1185">Reference proteome</keyword>
<proteinExistence type="predicted"/>
<dbReference type="CDD" id="cd05259">
    <property type="entry name" value="PCBER_SDR_a"/>
    <property type="match status" value="1"/>
</dbReference>
<evidence type="ECO:0000256" key="2">
    <source>
        <dbReference type="ARBA" id="ARBA00023002"/>
    </source>
</evidence>
<sequence length="321" mass="35450">MTTRNILVLGAGELGTQVLVSLAQHPNRNITTSTLISALLRPTTLTSTNPQKTKELDLLREHGITLIPGDITNDPIPTLVSIFSNYDTIISCTGFTAGPGTQLKVAQAVLAAKVQRYIPWQFGVDYDVIGRGSGQDLFDEQLDVRDLLRSQETTKWVIISTGMFTSFLFEESFGVVDFANGVVTALGSWGNRVTVTSPEDIGRVTAEVVLGSHSHSEDEEEQDAFGDKPIFIAGDTLSYAQLAELVERVTGRQFERRLRTVQAAREDLAKDPGNALFKYEIVFGEGRGVAWDVNETWNYQQGMKAQTAEEWAREHLDIRAK</sequence>
<dbReference type="InterPro" id="IPR045312">
    <property type="entry name" value="PCBER-like"/>
</dbReference>
<comment type="caution">
    <text evidence="4">The sequence shown here is derived from an EMBL/GenBank/DDBJ whole genome shotgun (WGS) entry which is preliminary data.</text>
</comment>
<reference evidence="4 5" key="1">
    <citation type="submission" date="2024-07" db="EMBL/GenBank/DDBJ databases">
        <title>Section-level genome sequencing and comparative genomics of Aspergillus sections Usti and Cavernicolus.</title>
        <authorList>
            <consortium name="Lawrence Berkeley National Laboratory"/>
            <person name="Nybo J.L."/>
            <person name="Vesth T.C."/>
            <person name="Theobald S."/>
            <person name="Frisvad J.C."/>
            <person name="Larsen T.O."/>
            <person name="Kjaerboelling I."/>
            <person name="Rothschild-Mancinelli K."/>
            <person name="Lyhne E.K."/>
            <person name="Kogle M.E."/>
            <person name="Barry K."/>
            <person name="Clum A."/>
            <person name="Na H."/>
            <person name="Ledsgaard L."/>
            <person name="Lin J."/>
            <person name="Lipzen A."/>
            <person name="Kuo A."/>
            <person name="Riley R."/>
            <person name="Mondo S."/>
            <person name="Labutti K."/>
            <person name="Haridas S."/>
            <person name="Pangalinan J."/>
            <person name="Salamov A.A."/>
            <person name="Simmons B.A."/>
            <person name="Magnuson J.K."/>
            <person name="Chen J."/>
            <person name="Drula E."/>
            <person name="Henrissat B."/>
            <person name="Wiebenga A."/>
            <person name="Lubbers R.J."/>
            <person name="Gomes A.C."/>
            <person name="Macurrencykelacurrency M.R."/>
            <person name="Stajich J."/>
            <person name="Grigoriev I.V."/>
            <person name="Mortensen U.H."/>
            <person name="De Vries R.P."/>
            <person name="Baker S.E."/>
            <person name="Andersen M.R."/>
        </authorList>
    </citation>
    <scope>NUCLEOTIDE SEQUENCE [LARGE SCALE GENOMIC DNA]</scope>
    <source>
        <strain evidence="4 5">CBS 449.75</strain>
    </source>
</reference>
<name>A0ABR4LE65_9EURO</name>
<gene>
    <name evidence="4" type="ORF">BJX67DRAFT_375045</name>
</gene>
<dbReference type="InterPro" id="IPR036291">
    <property type="entry name" value="NAD(P)-bd_dom_sf"/>
</dbReference>
<evidence type="ECO:0000313" key="4">
    <source>
        <dbReference type="EMBL" id="KAL2862824.1"/>
    </source>
</evidence>
<dbReference type="SUPFAM" id="SSF51735">
    <property type="entry name" value="NAD(P)-binding Rossmann-fold domains"/>
    <property type="match status" value="1"/>
</dbReference>
<feature type="domain" description="NmrA-like" evidence="3">
    <location>
        <begin position="3"/>
        <end position="285"/>
    </location>
</feature>